<feature type="transmembrane region" description="Helical" evidence="1">
    <location>
        <begin position="20"/>
        <end position="42"/>
    </location>
</feature>
<keyword evidence="1" id="KW-0812">Transmembrane</keyword>
<dbReference type="RefSeq" id="WP_245982700.1">
    <property type="nucleotide sequence ID" value="NZ_FOFT01000008.1"/>
</dbReference>
<gene>
    <name evidence="2" type="ORF">SAMN05216195_108158</name>
</gene>
<proteinExistence type="predicted"/>
<dbReference type="AlphaFoldDB" id="A0A1H9TVY8"/>
<evidence type="ECO:0000256" key="1">
    <source>
        <dbReference type="SAM" id="Phobius"/>
    </source>
</evidence>
<dbReference type="Proteomes" id="UP000199028">
    <property type="component" value="Unassembled WGS sequence"/>
</dbReference>
<keyword evidence="1" id="KW-1133">Transmembrane helix</keyword>
<sequence>MKTTALMHTSPRQRRITWGFGLAVGIGMIGFGPLFASLWPGFDHSPWDINTMLLGLGVGLCTISYIFGRIAVAAVTEGRRNAVAPPTRRAYFVAGGGFVLAALALTVALMTSAS</sequence>
<protein>
    <submittedName>
        <fullName evidence="2">Uncharacterized protein</fullName>
    </submittedName>
</protein>
<feature type="transmembrane region" description="Helical" evidence="1">
    <location>
        <begin position="90"/>
        <end position="111"/>
    </location>
</feature>
<reference evidence="3" key="1">
    <citation type="submission" date="2016-10" db="EMBL/GenBank/DDBJ databases">
        <authorList>
            <person name="Varghese N."/>
            <person name="Submissions S."/>
        </authorList>
    </citation>
    <scope>NUCLEOTIDE SEQUENCE [LARGE SCALE GENOMIC DNA]</scope>
    <source>
        <strain evidence="3">CGMCC 4.578</strain>
    </source>
</reference>
<dbReference type="EMBL" id="FOFT01000008">
    <property type="protein sequence ID" value="SES01168.1"/>
    <property type="molecule type" value="Genomic_DNA"/>
</dbReference>
<keyword evidence="3" id="KW-1185">Reference proteome</keyword>
<name>A0A1H9TVY8_9PSEU</name>
<organism evidence="2 3">
    <name type="scientific">Lentzea flaviverrucosa</name>
    <dbReference type="NCBI Taxonomy" id="200379"/>
    <lineage>
        <taxon>Bacteria</taxon>
        <taxon>Bacillati</taxon>
        <taxon>Actinomycetota</taxon>
        <taxon>Actinomycetes</taxon>
        <taxon>Pseudonocardiales</taxon>
        <taxon>Pseudonocardiaceae</taxon>
        <taxon>Lentzea</taxon>
    </lineage>
</organism>
<evidence type="ECO:0000313" key="3">
    <source>
        <dbReference type="Proteomes" id="UP000199028"/>
    </source>
</evidence>
<feature type="transmembrane region" description="Helical" evidence="1">
    <location>
        <begin position="54"/>
        <end position="78"/>
    </location>
</feature>
<evidence type="ECO:0000313" key="2">
    <source>
        <dbReference type="EMBL" id="SES01168.1"/>
    </source>
</evidence>
<accession>A0A1H9TVY8</accession>
<keyword evidence="1" id="KW-0472">Membrane</keyword>